<feature type="domain" description="SnoaL-like" evidence="1">
    <location>
        <begin position="19"/>
        <end position="107"/>
    </location>
</feature>
<accession>A0A4U0N6L2</accession>
<dbReference type="RefSeq" id="WP_136903580.1">
    <property type="nucleotide sequence ID" value="NZ_SUME01000018.1"/>
</dbReference>
<dbReference type="EMBL" id="SUME01000018">
    <property type="protein sequence ID" value="TJZ49429.1"/>
    <property type="molecule type" value="Genomic_DNA"/>
</dbReference>
<comment type="caution">
    <text evidence="2">The sequence shown here is derived from an EMBL/GenBank/DDBJ whole genome shotgun (WGS) entry which is preliminary data.</text>
</comment>
<organism evidence="2 3">
    <name type="scientific">Sphingobacterium olei</name>
    <dbReference type="NCBI Taxonomy" id="2571155"/>
    <lineage>
        <taxon>Bacteria</taxon>
        <taxon>Pseudomonadati</taxon>
        <taxon>Bacteroidota</taxon>
        <taxon>Sphingobacteriia</taxon>
        <taxon>Sphingobacteriales</taxon>
        <taxon>Sphingobacteriaceae</taxon>
        <taxon>Sphingobacterium</taxon>
    </lineage>
</organism>
<dbReference type="Proteomes" id="UP000306808">
    <property type="component" value="Unassembled WGS sequence"/>
</dbReference>
<sequence length="125" mass="13682">MTKIKVLANCGNSPKNTFVKDFNVAYTKGDIDALGSMVSDEVTWELLGNKVISGKAEFIKALEEMKKKEVLECTVETAISHGKSASASGRMTMSDGDTYAFADIYEFSSTKGNQIKHIKSYIVKV</sequence>
<evidence type="ECO:0000259" key="1">
    <source>
        <dbReference type="Pfam" id="PF12680"/>
    </source>
</evidence>
<reference evidence="2 3" key="1">
    <citation type="submission" date="2019-04" db="EMBL/GenBank/DDBJ databases">
        <title>Sphingobacterium olei sp. nov., isolated from oil-contaminated soil.</title>
        <authorList>
            <person name="Liu B."/>
        </authorList>
    </citation>
    <scope>NUCLEOTIDE SEQUENCE [LARGE SCALE GENOMIC DNA]</scope>
    <source>
        <strain evidence="2 3">HAL-9</strain>
    </source>
</reference>
<protein>
    <submittedName>
        <fullName evidence="2">Nuclear transport factor 2 family protein</fullName>
    </submittedName>
</protein>
<gene>
    <name evidence="2" type="ORF">FAZ15_22290</name>
</gene>
<dbReference type="Gene3D" id="3.10.450.50">
    <property type="match status" value="1"/>
</dbReference>
<dbReference type="InterPro" id="IPR032710">
    <property type="entry name" value="NTF2-like_dom_sf"/>
</dbReference>
<dbReference type="AlphaFoldDB" id="A0A4U0N6L2"/>
<name>A0A4U0N6L2_9SPHI</name>
<dbReference type="OrthoDB" id="6692273at2"/>
<evidence type="ECO:0000313" key="2">
    <source>
        <dbReference type="EMBL" id="TJZ49429.1"/>
    </source>
</evidence>
<proteinExistence type="predicted"/>
<evidence type="ECO:0000313" key="3">
    <source>
        <dbReference type="Proteomes" id="UP000306808"/>
    </source>
</evidence>
<dbReference type="InterPro" id="IPR037401">
    <property type="entry name" value="SnoaL-like"/>
</dbReference>
<dbReference type="SUPFAM" id="SSF54427">
    <property type="entry name" value="NTF2-like"/>
    <property type="match status" value="1"/>
</dbReference>
<dbReference type="Pfam" id="PF12680">
    <property type="entry name" value="SnoaL_2"/>
    <property type="match status" value="1"/>
</dbReference>
<keyword evidence="3" id="KW-1185">Reference proteome</keyword>